<proteinExistence type="predicted"/>
<accession>A0A917QUW7</accession>
<dbReference type="RefSeq" id="WP_189161708.1">
    <property type="nucleotide sequence ID" value="NZ_BMNT01000004.1"/>
</dbReference>
<dbReference type="AlphaFoldDB" id="A0A917QUW7"/>
<reference evidence="2" key="1">
    <citation type="journal article" date="2014" name="Int. J. Syst. Evol. Microbiol.">
        <title>Complete genome sequence of Corynebacterium casei LMG S-19264T (=DSM 44701T), isolated from a smear-ripened cheese.</title>
        <authorList>
            <consortium name="US DOE Joint Genome Institute (JGI-PGF)"/>
            <person name="Walter F."/>
            <person name="Albersmeier A."/>
            <person name="Kalinowski J."/>
            <person name="Ruckert C."/>
        </authorList>
    </citation>
    <scope>NUCLEOTIDE SEQUENCE</scope>
    <source>
        <strain evidence="2">JCM 13064</strain>
    </source>
</reference>
<evidence type="ECO:0000313" key="2">
    <source>
        <dbReference type="EMBL" id="GGK68828.1"/>
    </source>
</evidence>
<dbReference type="InterPro" id="IPR007278">
    <property type="entry name" value="DUF397"/>
</dbReference>
<reference evidence="2" key="2">
    <citation type="submission" date="2020-09" db="EMBL/GenBank/DDBJ databases">
        <authorList>
            <person name="Sun Q."/>
            <person name="Ohkuma M."/>
        </authorList>
    </citation>
    <scope>NUCLEOTIDE SEQUENCE</scope>
    <source>
        <strain evidence="2">JCM 13064</strain>
    </source>
</reference>
<dbReference type="Pfam" id="PF04149">
    <property type="entry name" value="DUF397"/>
    <property type="match status" value="1"/>
</dbReference>
<sequence length="64" mass="7027">MNALNWRKSSYSSGNGGDCVEVAPLAEGVAVRDSKRPTEPVLRCGTEAWRAFIRGVEAHPTLRR</sequence>
<evidence type="ECO:0000259" key="1">
    <source>
        <dbReference type="Pfam" id="PF04149"/>
    </source>
</evidence>
<evidence type="ECO:0000313" key="3">
    <source>
        <dbReference type="Proteomes" id="UP000645217"/>
    </source>
</evidence>
<dbReference type="EMBL" id="BMNT01000004">
    <property type="protein sequence ID" value="GGK68828.1"/>
    <property type="molecule type" value="Genomic_DNA"/>
</dbReference>
<protein>
    <recommendedName>
        <fullName evidence="1">DUF397 domain-containing protein</fullName>
    </recommendedName>
</protein>
<organism evidence="2 3">
    <name type="scientific">Sphaerisporangium melleum</name>
    <dbReference type="NCBI Taxonomy" id="321316"/>
    <lineage>
        <taxon>Bacteria</taxon>
        <taxon>Bacillati</taxon>
        <taxon>Actinomycetota</taxon>
        <taxon>Actinomycetes</taxon>
        <taxon>Streptosporangiales</taxon>
        <taxon>Streptosporangiaceae</taxon>
        <taxon>Sphaerisporangium</taxon>
    </lineage>
</organism>
<dbReference type="Proteomes" id="UP000645217">
    <property type="component" value="Unassembled WGS sequence"/>
</dbReference>
<feature type="domain" description="DUF397" evidence="1">
    <location>
        <begin position="4"/>
        <end position="56"/>
    </location>
</feature>
<gene>
    <name evidence="2" type="ORF">GCM10007964_09730</name>
</gene>
<comment type="caution">
    <text evidence="2">The sequence shown here is derived from an EMBL/GenBank/DDBJ whole genome shotgun (WGS) entry which is preliminary data.</text>
</comment>
<name>A0A917QUW7_9ACTN</name>
<keyword evidence="3" id="KW-1185">Reference proteome</keyword>